<dbReference type="EMBL" id="JABKKJ010000007">
    <property type="protein sequence ID" value="NPE25080.1"/>
    <property type="molecule type" value="Genomic_DNA"/>
</dbReference>
<feature type="domain" description="Helicase C-terminal" evidence="2">
    <location>
        <begin position="215"/>
        <end position="373"/>
    </location>
</feature>
<keyword evidence="3" id="KW-0547">Nucleotide-binding</keyword>
<comment type="caution">
    <text evidence="3">The sequence shown here is derived from an EMBL/GenBank/DDBJ whole genome shotgun (WGS) entry which is preliminary data.</text>
</comment>
<name>A0ABX2B4B9_9BACT</name>
<dbReference type="InterPro" id="IPR027417">
    <property type="entry name" value="P-loop_NTPase"/>
</dbReference>
<protein>
    <submittedName>
        <fullName evidence="3">DEAD/DEAH box helicase</fullName>
    </submittedName>
</protein>
<keyword evidence="3" id="KW-0067">ATP-binding</keyword>
<dbReference type="InterPro" id="IPR050742">
    <property type="entry name" value="Helicase_Restrict-Modif_Enz"/>
</dbReference>
<sequence>MKSVGFSLRDYQKDVIKRVSEAWRSHKSVMVQMPTGTGKTHVLASVVRECISCDKGTVWIVAHRRELVSQIKDTVAKYGISTESSDVNVLSIQWLSRHWDDIQTIPGMIIIDEAHHALADTYMELWRRYPETKKLGMTATPCRMNRRGFTDLFELLITSWSISEFIVKGQLSLFDYVSIYSDSEEQRLIDSLEKRGADGDYQVKEMNTVLNRRQSIERLYMSLDKYARGKKGIVYAISIAHARHIASYYSEHDISAVAIDSKTPVAERKRLVEDFRNGNVNVLVNVDIFSEGFDCPDVEFVQMARPTLSLAKYLQQVGRGLRKVKGKESCMIIDNVGLYRIFGLPTSAWNWNAMFRGDIAGKGAHFSRIKNISGLSKHQMDTIDPDIGVGMVISHERLQAQLTDAAQSEPTVLLKAWQDKDSGLWGVKNGNEKITDAVFLSVSDIGYDMAAVSMPNGKCGLVDLAGNVIWKKKNCRSMKFIKDCFLVADLQRGNRIYVDLHSLRTYDTKPEIKRYGSIELLKVGSLYYSRTKKVYITGLNIDSFRIPHRNFYLTLFDINVPSGCMDGEILQEDGKTGYACLLAGDYDSFYWMYRVLEDESIIVRDDCGRYYHVEEGQEKRFIGCNNAGGCLDEINRLSKKAERSARNLKAEEKRRRQKFLNGIHDAVPFKSGDKWGLKVGNRVIVPPVYRNMLPPVGKYCAVEKYYSQWGIIALDGKVVIEPQYTEIDIKENGTALITFVTGKKKQVRLQ</sequence>
<dbReference type="SMART" id="SM00490">
    <property type="entry name" value="HELICc"/>
    <property type="match status" value="1"/>
</dbReference>
<reference evidence="3 4" key="1">
    <citation type="submission" date="2020-05" db="EMBL/GenBank/DDBJ databases">
        <title>Distinct polysaccharide utilization as determinants for interspecies competition between intestinal Prevotella spp.</title>
        <authorList>
            <person name="Galvez E.J.C."/>
            <person name="Iljazovic A."/>
            <person name="Strowig T."/>
        </authorList>
    </citation>
    <scope>NUCLEOTIDE SEQUENCE [LARGE SCALE GENOMIC DNA]</scope>
    <source>
        <strain evidence="3 4">PCHR</strain>
    </source>
</reference>
<accession>A0ABX2B4B9</accession>
<dbReference type="PANTHER" id="PTHR47396:SF1">
    <property type="entry name" value="ATP-DEPENDENT HELICASE IRC3-RELATED"/>
    <property type="match status" value="1"/>
</dbReference>
<keyword evidence="3" id="KW-0347">Helicase</keyword>
<dbReference type="Gene3D" id="3.40.50.300">
    <property type="entry name" value="P-loop containing nucleotide triphosphate hydrolases"/>
    <property type="match status" value="2"/>
</dbReference>
<evidence type="ECO:0000259" key="1">
    <source>
        <dbReference type="PROSITE" id="PS51192"/>
    </source>
</evidence>
<dbReference type="InterPro" id="IPR006935">
    <property type="entry name" value="Helicase/UvrB_N"/>
</dbReference>
<dbReference type="RefSeq" id="WP_172344566.1">
    <property type="nucleotide sequence ID" value="NZ_CASYYZ010000169.1"/>
</dbReference>
<dbReference type="PROSITE" id="PS51194">
    <property type="entry name" value="HELICASE_CTER"/>
    <property type="match status" value="1"/>
</dbReference>
<dbReference type="PROSITE" id="PS51192">
    <property type="entry name" value="HELICASE_ATP_BIND_1"/>
    <property type="match status" value="1"/>
</dbReference>
<feature type="domain" description="Helicase ATP-binding" evidence="1">
    <location>
        <begin position="20"/>
        <end position="159"/>
    </location>
</feature>
<dbReference type="Proteomes" id="UP000820977">
    <property type="component" value="Unassembled WGS sequence"/>
</dbReference>
<dbReference type="Pfam" id="PF04851">
    <property type="entry name" value="ResIII"/>
    <property type="match status" value="1"/>
</dbReference>
<keyword evidence="4" id="KW-1185">Reference proteome</keyword>
<evidence type="ECO:0000259" key="2">
    <source>
        <dbReference type="PROSITE" id="PS51194"/>
    </source>
</evidence>
<dbReference type="InterPro" id="IPR001650">
    <property type="entry name" value="Helicase_C-like"/>
</dbReference>
<evidence type="ECO:0000313" key="3">
    <source>
        <dbReference type="EMBL" id="NPE25080.1"/>
    </source>
</evidence>
<keyword evidence="3" id="KW-0378">Hydrolase</keyword>
<dbReference type="SUPFAM" id="SSF52540">
    <property type="entry name" value="P-loop containing nucleoside triphosphate hydrolases"/>
    <property type="match status" value="1"/>
</dbReference>
<dbReference type="InterPro" id="IPR014001">
    <property type="entry name" value="Helicase_ATP-bd"/>
</dbReference>
<dbReference type="GO" id="GO:0004386">
    <property type="term" value="F:helicase activity"/>
    <property type="evidence" value="ECO:0007669"/>
    <property type="project" value="UniProtKB-KW"/>
</dbReference>
<organism evidence="3 4">
    <name type="scientific">Xylanibacter caecicola</name>
    <dbReference type="NCBI Taxonomy" id="2736294"/>
    <lineage>
        <taxon>Bacteria</taxon>
        <taxon>Pseudomonadati</taxon>
        <taxon>Bacteroidota</taxon>
        <taxon>Bacteroidia</taxon>
        <taxon>Bacteroidales</taxon>
        <taxon>Prevotellaceae</taxon>
        <taxon>Xylanibacter</taxon>
    </lineage>
</organism>
<gene>
    <name evidence="3" type="ORF">HPS54_06035</name>
</gene>
<dbReference type="SMART" id="SM00487">
    <property type="entry name" value="DEXDc"/>
    <property type="match status" value="1"/>
</dbReference>
<evidence type="ECO:0000313" key="4">
    <source>
        <dbReference type="Proteomes" id="UP000820977"/>
    </source>
</evidence>
<proteinExistence type="predicted"/>
<dbReference type="PANTHER" id="PTHR47396">
    <property type="entry name" value="TYPE I RESTRICTION ENZYME ECOKI R PROTEIN"/>
    <property type="match status" value="1"/>
</dbReference>
<dbReference type="Pfam" id="PF00271">
    <property type="entry name" value="Helicase_C"/>
    <property type="match status" value="1"/>
</dbReference>